<name>A0A1I2ELZ6_9BACL</name>
<evidence type="ECO:0000313" key="1">
    <source>
        <dbReference type="EMBL" id="SFE93733.1"/>
    </source>
</evidence>
<organism evidence="1 2">
    <name type="scientific">Paenibacillus algorifonticola</name>
    <dbReference type="NCBI Taxonomy" id="684063"/>
    <lineage>
        <taxon>Bacteria</taxon>
        <taxon>Bacillati</taxon>
        <taxon>Bacillota</taxon>
        <taxon>Bacilli</taxon>
        <taxon>Bacillales</taxon>
        <taxon>Paenibacillaceae</taxon>
        <taxon>Paenibacillus</taxon>
    </lineage>
</organism>
<dbReference type="EMBL" id="FONN01000009">
    <property type="protein sequence ID" value="SFE93733.1"/>
    <property type="molecule type" value="Genomic_DNA"/>
</dbReference>
<dbReference type="OrthoDB" id="9988394at2"/>
<keyword evidence="2" id="KW-1185">Reference proteome</keyword>
<evidence type="ECO:0000313" key="2">
    <source>
        <dbReference type="Proteomes" id="UP000183410"/>
    </source>
</evidence>
<protein>
    <submittedName>
        <fullName evidence="1">Uncharacterized protein</fullName>
    </submittedName>
</protein>
<proteinExistence type="predicted"/>
<gene>
    <name evidence="1" type="ORF">SAMN04487969_109209</name>
</gene>
<dbReference type="RefSeq" id="WP_046231918.1">
    <property type="nucleotide sequence ID" value="NZ_FONN01000009.1"/>
</dbReference>
<reference evidence="2" key="1">
    <citation type="submission" date="2016-10" db="EMBL/GenBank/DDBJ databases">
        <authorList>
            <person name="Varghese N."/>
            <person name="Submissions S."/>
        </authorList>
    </citation>
    <scope>NUCLEOTIDE SEQUENCE [LARGE SCALE GENOMIC DNA]</scope>
    <source>
        <strain evidence="2">CGMCC 1.10223</strain>
    </source>
</reference>
<dbReference type="AlphaFoldDB" id="A0A1I2ELZ6"/>
<sequence>MSSARWLGLTSRERVRGQRLTGVNGIVRLQSAAHEAIASFSVNQENVQGEFGWYHVSFILSSHVGREFFAFFMCFLIEI</sequence>
<dbReference type="Proteomes" id="UP000183410">
    <property type="component" value="Unassembled WGS sequence"/>
</dbReference>
<accession>A0A1I2ELZ6</accession>